<proteinExistence type="predicted"/>
<feature type="region of interest" description="Disordered" evidence="2">
    <location>
        <begin position="903"/>
        <end position="923"/>
    </location>
</feature>
<evidence type="ECO:0008006" key="8">
    <source>
        <dbReference type="Google" id="ProtNLM"/>
    </source>
</evidence>
<feature type="compositionally biased region" description="Polar residues" evidence="2">
    <location>
        <begin position="1839"/>
        <end position="1865"/>
    </location>
</feature>
<dbReference type="InterPro" id="IPR043502">
    <property type="entry name" value="DNA/RNA_pol_sf"/>
</dbReference>
<dbReference type="SUPFAM" id="SSF56672">
    <property type="entry name" value="DNA/RNA polymerases"/>
    <property type="match status" value="1"/>
</dbReference>
<protein>
    <recommendedName>
        <fullName evidence="8">Reverse transcriptase Ty1/copia-type domain-containing protein</fullName>
    </recommendedName>
</protein>
<organism evidence="7">
    <name type="scientific">Tanacetum cinerariifolium</name>
    <name type="common">Dalmatian daisy</name>
    <name type="synonym">Chrysanthemum cinerariifolium</name>
    <dbReference type="NCBI Taxonomy" id="118510"/>
    <lineage>
        <taxon>Eukaryota</taxon>
        <taxon>Viridiplantae</taxon>
        <taxon>Streptophyta</taxon>
        <taxon>Embryophyta</taxon>
        <taxon>Tracheophyta</taxon>
        <taxon>Spermatophyta</taxon>
        <taxon>Magnoliopsida</taxon>
        <taxon>eudicotyledons</taxon>
        <taxon>Gunneridae</taxon>
        <taxon>Pentapetalae</taxon>
        <taxon>asterids</taxon>
        <taxon>campanulids</taxon>
        <taxon>Asterales</taxon>
        <taxon>Asteraceae</taxon>
        <taxon>Asteroideae</taxon>
        <taxon>Anthemideae</taxon>
        <taxon>Anthemidinae</taxon>
        <taxon>Tanacetum</taxon>
    </lineage>
</organism>
<evidence type="ECO:0000259" key="6">
    <source>
        <dbReference type="Pfam" id="PF25597"/>
    </source>
</evidence>
<feature type="compositionally biased region" description="Basic and acidic residues" evidence="2">
    <location>
        <begin position="903"/>
        <end position="912"/>
    </location>
</feature>
<dbReference type="EMBL" id="BKCJ010000617">
    <property type="protein sequence ID" value="GEU34779.1"/>
    <property type="molecule type" value="Genomic_DNA"/>
</dbReference>
<evidence type="ECO:0000256" key="1">
    <source>
        <dbReference type="ARBA" id="ARBA00022750"/>
    </source>
</evidence>
<dbReference type="Pfam" id="PF25597">
    <property type="entry name" value="SH3_retrovirus"/>
    <property type="match status" value="1"/>
</dbReference>
<keyword evidence="1" id="KW-0378">Hydrolase</keyword>
<feature type="region of interest" description="Disordered" evidence="2">
    <location>
        <begin position="2809"/>
        <end position="2859"/>
    </location>
</feature>
<dbReference type="Pfam" id="PF13976">
    <property type="entry name" value="gag_pre-integrs"/>
    <property type="match status" value="1"/>
</dbReference>
<dbReference type="GO" id="GO:0004190">
    <property type="term" value="F:aspartic-type endopeptidase activity"/>
    <property type="evidence" value="ECO:0007669"/>
    <property type="project" value="UniProtKB-KW"/>
</dbReference>
<comment type="caution">
    <text evidence="7">The sequence shown here is derived from an EMBL/GenBank/DDBJ whole genome shotgun (WGS) entry which is preliminary data.</text>
</comment>
<feature type="domain" description="GAG-pre-integrase" evidence="4">
    <location>
        <begin position="2012"/>
        <end position="2084"/>
    </location>
</feature>
<keyword evidence="1" id="KW-0064">Aspartyl protease</keyword>
<gene>
    <name evidence="7" type="ORF">Tci_006757</name>
</gene>
<feature type="region of interest" description="Disordered" evidence="2">
    <location>
        <begin position="1626"/>
        <end position="1655"/>
    </location>
</feature>
<feature type="domain" description="Retroviral polymerase SH3-like" evidence="6">
    <location>
        <begin position="2142"/>
        <end position="2188"/>
    </location>
</feature>
<feature type="compositionally biased region" description="Pro residues" evidence="2">
    <location>
        <begin position="2844"/>
        <end position="2859"/>
    </location>
</feature>
<sequence>MARQFTQSKRPRNAAWFKENAMLAKAPESSQILDEEKLAFLIDLGILDSQATQTTIPNTPAFQSEDLDAYDFDYDDVSNAKAVLMANLSIYGSYVISEVPHDEPYHTDMDNQSVHTLKGLEQTPVAGFTDNDITSDSNIILQEIFQKDSLSSNQNALEIPEYFENNDLKTQLQAKDTTIYLKDQIQEKVFVTTTLQSDLSRQKGKHMLDNATTIAPGIFKLDRKPLSHRLKNNRDAHEDYLKKAIENTDTIHIPSFTKPSEKLVAVTVMNKVKKVRLWMLKTYDRESLPAHELRLVPNPIPQQHCNPPNRDDWDHLFQPMFDEYLNPPTIVVSLVPVAAEPRAVDIADLPMSTLIDQDASTSIPSTQEQEHSLIISQGVEVSPKIPYFHDDPLHESLHEDLTSQGLKDKGIEFEESFAPVSRIEAIRIFVGNAANKNMTIFQIGVNMAFLIGELKEEVYLSQPEGIFDQDNPSHVYKLKKAFYGLKQAPRANMNPIATQRVALDNAFVAPEKRLNFEKCNARTEFSKPQREETYQVTLDALKLFPCYPTFLITAEETASCIEEPTKKPKRAKKHAKKSTTVPTIGVVIKDTPGASVSKKKAPTKVDRGKGMDLLSEAALLKTPHLNKTLTKSKLETHKLHASGSGDGVGSQPKVPYLFLSDKMETGSTTTTMTAKLPILNPWIYDLWLMRIEQYFLMTDYSLWEVIKNGNKVLKRTIGTVEQIYKPTSAEEKLDRKNEMNARGTLLMALPNTDKLKFHSYKDAKLLMEAIKKRYGGNKESKKVHMTLLKQQYKNFAASSLETLNQTFDRAPKNQENKGREYGRKIVSVETPTENALIAQDGTGGYNWSYQAEEEHPTNYALMALTSSKSSSSSDSEVEFKPKVKVKIVRPNMEKIKFVKPAREKVKNVETPKQHKHYPRGNQRNWNNLISQGLGSNFKMINKACFVCGCFEHLHYVCDQRVVRPVWNNIKRVNHKKFANKMTHPHPKRRFIPQEILIKSGKLRTAGTPVNTVRLVNTVDSKPIMNYSRPISNAFKRGHSQVIRPYNNYSTYKKTIFNKMVNTVRIKDTLLGKEQALVIKPHNKTPYELIYERPPLIDFIKPFGCLVTILNTKDHLGKIDRKADEGFFVMYSVTRLVFDIDSLTISMNYEPVIARKQTNGIAGTKDNIVAGPKDSVVDAGKKAPEVDEIQVLDNGRQDDQVIRNASPVNTAGPSFDNTASPSQTNDAGTPASTNAFEEHPFERFSNFKNAFYLPHVLILTLINDTGIFGHPKDQVIGSIEALVQTRQMTKINEENGLISSVQKLRRTNHKDFQNCLFACYLSQMEPKKPVQALKDPNKWAISTKWVFRNKKDEKGIVVKNKARLVAQGHTQEEGIDYDKIEDEVYVCQPPGFEDPDFPDKVYKVKKALYRLHQAPRACQDKYVADILKKFDFSTVKIASTLMEPNKALIKDAEAKDVDVHLYRLMISSLMYLTASSLDITFAVCACARRHLKFKDSDGISTLPNTKIFEQLALIGYASNSDKLTFQKEEREKYSEEDRTKMLVDLINQRKKKFFAQQRDEAKRNKRMTQAQQRTYMSNYIKNIGSYTLKQLKKLSFEEIKELFKATMRKIQDFVTIERERDKEVSKFIGAGGSKRDAEEELDQGSSKKEKTDEGSGLVQEQPWEVIIDGDSPIPTRFIEGVVQPVAPTTAEQRLQKLINQLEILGESLSQKYINLKFLKSLPIEWRTYTLIWRNKIDLEEQSLDDLFNSLKIYEAERTERNLGANGSISMGFDMSKVECNNCYRKGNFARECSSEFDVSMLASPVYDRYQLGEGYHAVHPPYTGTFMPPKPNLVFHDAPNVSNSEDASEADPTQNSPSFVQPTEQVKNPRPFVKPVVHSILAANPKTDIPKPKSNGNSKNRKACFVFTVAKTPKVNDVKGVQGNWGNPHHALKEKEVIDSGSRHMTGNMSYLSDFEEINGGYVTFGGNPKGVKITGKGKIWIGKLDFDDVYFVKELKFNLFSVSQIVPKENNMYNVDLKNIVSSGDLTYLFAKATLDESNLWHRRLAHINFKTMNKLVKGNLVRGLPSKVFENYHTYVACKKGKQDITSCKTKPVSSVSQPLQRVLVTKPHNKTPYELLLGRTPTIGFMRTLGCHVTILNTLDPLGKFDGKADEGFLVGYSVSSKAFRVFNSRTRIVQETLHINFLENKLNVAGSGPTSLFDIDTLTKSINYQPVTACNQSNPSAGVQEQFDAKKAGEENIQQYVLFPLWSYGSKNPQNTNGDAAFEVKEPEFQVEKPESEVHVSPSCSAKTKKHDDKTKREVNATGTPVHAIRQILTNSTNTFNAAGPSNTAVTLEDITYSDDDEDAGAEADFTNLETVITVRPIPTTRVHKVHHVTQIIVELSLATQTRSMIRVVKDQGGLTQINNEDFHTCMFACFFHKKNSRGNKKDERGIVVKHKARFVAQGHTQEEGIGYEEVFAPVARIEAIRLFIAYALFMGFTVYQMDVNSAFLYGTIEEQAYVCQPPGFEDPDYTDKVYKVVKALYGLHQAPRAWYETLANYLLENGFERGKIDQTLFIKKQKGDILLVQVYVDDIIFVSTNKELHKAFEKLMKDKFQMSLMAELIFFLDGKSVSTPIDTEKPLLKDPDALRLDDAESIDCLPNEEIFTKLSRMGYEKPSTKLTFYKAFFSPKWKFLIHTILQCMSAKSTSWNEFSSCMASTVIYLSTGRKFNFSKYIFDSLMRNVDSSLKFYMYPRFLQLMIRAQVGDLFSYTTKYSSPALTQKVFTNMRRVGKGFFGVEILLFEGMIVAQQADDVADEVAAGVDVDDVHAADAEPNLPSPTATTQPPPPPPHELPSSSQVAPTLPPSPIAQPSSPPQQ</sequence>
<dbReference type="InterPro" id="IPR025724">
    <property type="entry name" value="GAG-pre-integrase_dom"/>
</dbReference>
<feature type="domain" description="Reverse transcriptase Ty1/copia-type" evidence="3">
    <location>
        <begin position="1378"/>
        <end position="1438"/>
    </location>
</feature>
<dbReference type="InterPro" id="IPR013103">
    <property type="entry name" value="RVT_2"/>
</dbReference>
<feature type="domain" description="Reverse transcriptase Ty1/copia-type" evidence="3">
    <location>
        <begin position="2428"/>
        <end position="2608"/>
    </location>
</feature>
<feature type="compositionally biased region" description="Polar residues" evidence="2">
    <location>
        <begin position="1205"/>
        <end position="1232"/>
    </location>
</feature>
<dbReference type="InterPro" id="IPR057670">
    <property type="entry name" value="SH3_retrovirus"/>
</dbReference>
<dbReference type="Pfam" id="PF22936">
    <property type="entry name" value="Pol_BBD"/>
    <property type="match status" value="1"/>
</dbReference>
<feature type="region of interest" description="Disordered" evidence="2">
    <location>
        <begin position="1832"/>
        <end position="1869"/>
    </location>
</feature>
<evidence type="ECO:0000313" key="7">
    <source>
        <dbReference type="EMBL" id="GEU34779.1"/>
    </source>
</evidence>
<reference evidence="7" key="1">
    <citation type="journal article" date="2019" name="Sci. Rep.">
        <title>Draft genome of Tanacetum cinerariifolium, the natural source of mosquito coil.</title>
        <authorList>
            <person name="Yamashiro T."/>
            <person name="Shiraishi A."/>
            <person name="Satake H."/>
            <person name="Nakayama K."/>
        </authorList>
    </citation>
    <scope>NUCLEOTIDE SEQUENCE</scope>
</reference>
<feature type="domain" description="Reverse transcriptase Ty1/copia-type" evidence="3">
    <location>
        <begin position="404"/>
        <end position="496"/>
    </location>
</feature>
<accession>A0A6L2JD70</accession>
<keyword evidence="1" id="KW-0645">Protease</keyword>
<feature type="region of interest" description="Disordered" evidence="2">
    <location>
        <begin position="1204"/>
        <end position="1232"/>
    </location>
</feature>
<name>A0A6L2JD70_TANCI</name>
<evidence type="ECO:0000259" key="4">
    <source>
        <dbReference type="Pfam" id="PF13976"/>
    </source>
</evidence>
<feature type="domain" description="Retrovirus-related Pol polyprotein from transposon TNT 1-94-like beta-barrel" evidence="5">
    <location>
        <begin position="1937"/>
        <end position="2007"/>
    </location>
</feature>
<evidence type="ECO:0000259" key="3">
    <source>
        <dbReference type="Pfam" id="PF07727"/>
    </source>
</evidence>
<dbReference type="InterPro" id="IPR054722">
    <property type="entry name" value="PolX-like_BBD"/>
</dbReference>
<feature type="region of interest" description="Disordered" evidence="2">
    <location>
        <begin position="2275"/>
        <end position="2301"/>
    </location>
</feature>
<evidence type="ECO:0000259" key="5">
    <source>
        <dbReference type="Pfam" id="PF22936"/>
    </source>
</evidence>
<evidence type="ECO:0000256" key="2">
    <source>
        <dbReference type="SAM" id="MobiDB-lite"/>
    </source>
</evidence>
<dbReference type="Pfam" id="PF07727">
    <property type="entry name" value="RVT_2"/>
    <property type="match status" value="3"/>
</dbReference>